<comment type="caution">
    <text evidence="2">The sequence shown here is derived from an EMBL/GenBank/DDBJ whole genome shotgun (WGS) entry which is preliminary data.</text>
</comment>
<evidence type="ECO:0000313" key="3">
    <source>
        <dbReference type="Proteomes" id="UP001221757"/>
    </source>
</evidence>
<protein>
    <submittedName>
        <fullName evidence="2">Uncharacterized protein</fullName>
    </submittedName>
</protein>
<proteinExistence type="predicted"/>
<feature type="compositionally biased region" description="Basic and acidic residues" evidence="1">
    <location>
        <begin position="95"/>
        <end position="108"/>
    </location>
</feature>
<organism evidence="2 3">
    <name type="scientific">Mycena rosella</name>
    <name type="common">Pink bonnet</name>
    <name type="synonym">Agaricus rosellus</name>
    <dbReference type="NCBI Taxonomy" id="1033263"/>
    <lineage>
        <taxon>Eukaryota</taxon>
        <taxon>Fungi</taxon>
        <taxon>Dikarya</taxon>
        <taxon>Basidiomycota</taxon>
        <taxon>Agaricomycotina</taxon>
        <taxon>Agaricomycetes</taxon>
        <taxon>Agaricomycetidae</taxon>
        <taxon>Agaricales</taxon>
        <taxon>Marasmiineae</taxon>
        <taxon>Mycenaceae</taxon>
        <taxon>Mycena</taxon>
    </lineage>
</organism>
<name>A0AAD7DD52_MYCRO</name>
<keyword evidence="3" id="KW-1185">Reference proteome</keyword>
<dbReference type="Proteomes" id="UP001221757">
    <property type="component" value="Unassembled WGS sequence"/>
</dbReference>
<dbReference type="EMBL" id="JARKIE010000086">
    <property type="protein sequence ID" value="KAJ7687638.1"/>
    <property type="molecule type" value="Genomic_DNA"/>
</dbReference>
<accession>A0AAD7DD52</accession>
<evidence type="ECO:0000256" key="1">
    <source>
        <dbReference type="SAM" id="MobiDB-lite"/>
    </source>
</evidence>
<feature type="region of interest" description="Disordered" evidence="1">
    <location>
        <begin position="95"/>
        <end position="122"/>
    </location>
</feature>
<reference evidence="2" key="1">
    <citation type="submission" date="2023-03" db="EMBL/GenBank/DDBJ databases">
        <title>Massive genome expansion in bonnet fungi (Mycena s.s.) driven by repeated elements and novel gene families across ecological guilds.</title>
        <authorList>
            <consortium name="Lawrence Berkeley National Laboratory"/>
            <person name="Harder C.B."/>
            <person name="Miyauchi S."/>
            <person name="Viragh M."/>
            <person name="Kuo A."/>
            <person name="Thoen E."/>
            <person name="Andreopoulos B."/>
            <person name="Lu D."/>
            <person name="Skrede I."/>
            <person name="Drula E."/>
            <person name="Henrissat B."/>
            <person name="Morin E."/>
            <person name="Kohler A."/>
            <person name="Barry K."/>
            <person name="LaButti K."/>
            <person name="Morin E."/>
            <person name="Salamov A."/>
            <person name="Lipzen A."/>
            <person name="Mereny Z."/>
            <person name="Hegedus B."/>
            <person name="Baldrian P."/>
            <person name="Stursova M."/>
            <person name="Weitz H."/>
            <person name="Taylor A."/>
            <person name="Grigoriev I.V."/>
            <person name="Nagy L.G."/>
            <person name="Martin F."/>
            <person name="Kauserud H."/>
        </authorList>
    </citation>
    <scope>NUCLEOTIDE SEQUENCE</scope>
    <source>
        <strain evidence="2">CBHHK067</strain>
    </source>
</reference>
<sequence>MCRSPSILIDTPSSTVVLDKRRHTLFALLSVCAPFALSPPDALALFPTRYSRWLWVVSMQMHAPRVADWGTAVHFLRAADTGRVRAVWSMLRGDANKGQRPTRSDGRWSRRAAALQGAGQGPDLECNNSSAIANIVPSDTARYSSIQTARCGIEPYRPDSSLII</sequence>
<evidence type="ECO:0000313" key="2">
    <source>
        <dbReference type="EMBL" id="KAJ7687638.1"/>
    </source>
</evidence>
<gene>
    <name evidence="2" type="ORF">B0H17DRAFT_1180794</name>
</gene>
<dbReference type="AlphaFoldDB" id="A0AAD7DD52"/>